<feature type="transmembrane region" description="Helical" evidence="11">
    <location>
        <begin position="44"/>
        <end position="64"/>
    </location>
</feature>
<dbReference type="AlphaFoldDB" id="A0A2T4N0Y2"/>
<reference evidence="14 16" key="1">
    <citation type="submission" date="2017-08" db="EMBL/GenBank/DDBJ databases">
        <title>Aeromonas veronii bv sobria strain NS22 whole genome sequencing.</title>
        <authorList>
            <person name="Katharios P."/>
            <person name="Ha V.Q."/>
            <person name="Smyrli M."/>
        </authorList>
    </citation>
    <scope>NUCLEOTIDE SEQUENCE [LARGE SCALE GENOMIC DNA]</scope>
    <source>
        <strain evidence="14 16">NS22</strain>
    </source>
</reference>
<dbReference type="GO" id="GO:0005886">
    <property type="term" value="C:plasma membrane"/>
    <property type="evidence" value="ECO:0007669"/>
    <property type="project" value="UniProtKB-SubCell"/>
</dbReference>
<comment type="catalytic activity">
    <reaction evidence="11">
        <text>[GlcNAc-(1-&gt;4)-Mur2Ac(oyl-L-Ala-gamma-D-Glu-L-Lys-D-Ala-D-Ala)](n)-di-trans,octa-cis-undecaprenyl diphosphate + beta-D-GlcNAc-(1-&gt;4)-Mur2Ac(oyl-L-Ala-gamma-D-Glu-L-Lys-D-Ala-D-Ala)-di-trans,octa-cis-undecaprenyl diphosphate = [GlcNAc-(1-&gt;4)-Mur2Ac(oyl-L-Ala-gamma-D-Glu-L-Lys-D-Ala-D-Ala)](n+1)-di-trans,octa-cis-undecaprenyl diphosphate + di-trans,octa-cis-undecaprenyl diphosphate + H(+)</text>
        <dbReference type="Rhea" id="RHEA:23708"/>
        <dbReference type="Rhea" id="RHEA-COMP:9602"/>
        <dbReference type="Rhea" id="RHEA-COMP:9603"/>
        <dbReference type="ChEBI" id="CHEBI:15378"/>
        <dbReference type="ChEBI" id="CHEBI:58405"/>
        <dbReference type="ChEBI" id="CHEBI:60033"/>
        <dbReference type="ChEBI" id="CHEBI:78435"/>
        <dbReference type="EC" id="2.4.99.28"/>
    </reaction>
</comment>
<comment type="pathway">
    <text evidence="11">Cell wall biogenesis; peptidoglycan biosynthesis.</text>
</comment>
<keyword evidence="3 11" id="KW-0328">Glycosyltransferase</keyword>
<dbReference type="PANTHER" id="PTHR30474">
    <property type="entry name" value="CELL CYCLE PROTEIN"/>
    <property type="match status" value="1"/>
</dbReference>
<evidence type="ECO:0000256" key="6">
    <source>
        <dbReference type="ARBA" id="ARBA00022960"/>
    </source>
</evidence>
<keyword evidence="6 11" id="KW-0133">Cell shape</keyword>
<dbReference type="EC" id="2.4.99.28" evidence="11"/>
<evidence type="ECO:0000256" key="4">
    <source>
        <dbReference type="ARBA" id="ARBA00022679"/>
    </source>
</evidence>
<reference evidence="12 15" key="3">
    <citation type="submission" date="2018-03" db="EMBL/GenBank/DDBJ databases">
        <title>Aeromonas veronii whole genome sequencing and analysis.</title>
        <authorList>
            <person name="Xie H."/>
            <person name="Liu T."/>
            <person name="Wang K."/>
        </authorList>
    </citation>
    <scope>NUCLEOTIDE SEQUENCE [LARGE SCALE GENOMIC DNA]</scope>
    <source>
        <strain evidence="12 15">XH.VA.1</strain>
    </source>
</reference>
<keyword evidence="5 11" id="KW-0812">Transmembrane</keyword>
<evidence type="ECO:0000256" key="7">
    <source>
        <dbReference type="ARBA" id="ARBA00022984"/>
    </source>
</evidence>
<evidence type="ECO:0000256" key="2">
    <source>
        <dbReference type="ARBA" id="ARBA00022475"/>
    </source>
</evidence>
<reference evidence="13" key="4">
    <citation type="journal article" date="2019" name="PLoS ONE">
        <title>Identification and characterization of putative Aeromonas spp. T3SS effectors.</title>
        <authorList>
            <person name="Rangel L.T."/>
            <person name="Marden J."/>
            <person name="Colston S."/>
            <person name="Setubal J.C."/>
            <person name="Graf J."/>
            <person name="Gogarten J.P."/>
        </authorList>
    </citation>
    <scope>NUCLEOTIDE SEQUENCE</scope>
    <source>
        <strain evidence="13">BAQ071013-135</strain>
    </source>
</reference>
<dbReference type="Proteomes" id="UP000796104">
    <property type="component" value="Unassembled WGS sequence"/>
</dbReference>
<dbReference type="EMBL" id="PDXJ01000008">
    <property type="protein sequence ID" value="TND55038.1"/>
    <property type="molecule type" value="Genomic_DNA"/>
</dbReference>
<dbReference type="UniPathway" id="UPA00219"/>
<dbReference type="GO" id="GO:0051301">
    <property type="term" value="P:cell division"/>
    <property type="evidence" value="ECO:0007669"/>
    <property type="project" value="InterPro"/>
</dbReference>
<evidence type="ECO:0000313" key="12">
    <source>
        <dbReference type="EMBL" id="PTH80499.1"/>
    </source>
</evidence>
<dbReference type="PROSITE" id="PS00428">
    <property type="entry name" value="FTSW_RODA_SPOVE"/>
    <property type="match status" value="1"/>
</dbReference>
<feature type="transmembrane region" description="Helical" evidence="11">
    <location>
        <begin position="163"/>
        <end position="182"/>
    </location>
</feature>
<comment type="similarity">
    <text evidence="11">Belongs to the SEDS family. MrdB/RodA subfamily.</text>
</comment>
<evidence type="ECO:0000313" key="14">
    <source>
        <dbReference type="EMBL" id="TYD42917.1"/>
    </source>
</evidence>
<feature type="transmembrane region" description="Helical" evidence="11">
    <location>
        <begin position="100"/>
        <end position="121"/>
    </location>
</feature>
<comment type="caution">
    <text evidence="12">The sequence shown here is derived from an EMBL/GenBank/DDBJ whole genome shotgun (WGS) entry which is preliminary data.</text>
</comment>
<feature type="transmembrane region" description="Helical" evidence="11">
    <location>
        <begin position="331"/>
        <end position="358"/>
    </location>
</feature>
<proteinExistence type="inferred from homology"/>
<comment type="function">
    <text evidence="11">Peptidoglycan polymerase that is essential for cell wall elongation.</text>
</comment>
<keyword evidence="10 11" id="KW-0961">Cell wall biogenesis/degradation</keyword>
<dbReference type="PANTHER" id="PTHR30474:SF1">
    <property type="entry name" value="PEPTIDOGLYCAN GLYCOSYLTRANSFERASE MRDB"/>
    <property type="match status" value="1"/>
</dbReference>
<evidence type="ECO:0000256" key="1">
    <source>
        <dbReference type="ARBA" id="ARBA00004141"/>
    </source>
</evidence>
<evidence type="ECO:0000256" key="10">
    <source>
        <dbReference type="ARBA" id="ARBA00023316"/>
    </source>
</evidence>
<dbReference type="GO" id="GO:0008955">
    <property type="term" value="F:peptidoglycan glycosyltransferase activity"/>
    <property type="evidence" value="ECO:0007669"/>
    <property type="project" value="UniProtKB-UniRule"/>
</dbReference>
<dbReference type="InterPro" id="IPR001182">
    <property type="entry name" value="FtsW/RodA"/>
</dbReference>
<dbReference type="HAMAP" id="MF_02079">
    <property type="entry name" value="PGT_RodA"/>
    <property type="match status" value="1"/>
</dbReference>
<keyword evidence="9 11" id="KW-0472">Membrane</keyword>
<dbReference type="Proteomes" id="UP000241986">
    <property type="component" value="Unassembled WGS sequence"/>
</dbReference>
<evidence type="ECO:0000313" key="13">
    <source>
        <dbReference type="EMBL" id="TND55038.1"/>
    </source>
</evidence>
<keyword evidence="11" id="KW-0997">Cell inner membrane</keyword>
<dbReference type="GO" id="GO:0015648">
    <property type="term" value="F:lipid-linked peptidoglycan transporter activity"/>
    <property type="evidence" value="ECO:0007669"/>
    <property type="project" value="TreeGrafter"/>
</dbReference>
<keyword evidence="7 11" id="KW-0573">Peptidoglycan synthesis</keyword>
<keyword evidence="8 11" id="KW-1133">Transmembrane helix</keyword>
<keyword evidence="4 11" id="KW-0808">Transferase</keyword>
<gene>
    <name evidence="11" type="primary">mrdB</name>
    <name evidence="11" type="synonym">rodA</name>
    <name evidence="13" type="ORF">CF123_07215</name>
    <name evidence="14" type="ORF">CJF24_15085</name>
    <name evidence="12" type="ORF">DAA48_12725</name>
</gene>
<evidence type="ECO:0000256" key="3">
    <source>
        <dbReference type="ARBA" id="ARBA00022676"/>
    </source>
</evidence>
<keyword evidence="16" id="KW-1185">Reference proteome</keyword>
<dbReference type="GO" id="GO:0032153">
    <property type="term" value="C:cell division site"/>
    <property type="evidence" value="ECO:0007669"/>
    <property type="project" value="TreeGrafter"/>
</dbReference>
<evidence type="ECO:0000256" key="11">
    <source>
        <dbReference type="HAMAP-Rule" id="MF_02079"/>
    </source>
</evidence>
<dbReference type="EMBL" id="NQMC01000045">
    <property type="protein sequence ID" value="TYD42917.1"/>
    <property type="molecule type" value="Genomic_DNA"/>
</dbReference>
<evidence type="ECO:0000313" key="16">
    <source>
        <dbReference type="Proteomes" id="UP000323129"/>
    </source>
</evidence>
<evidence type="ECO:0000313" key="15">
    <source>
        <dbReference type="Proteomes" id="UP000241986"/>
    </source>
</evidence>
<protein>
    <recommendedName>
        <fullName evidence="11">Peptidoglycan glycosyltransferase MrdB</fullName>
        <shortName evidence="11">PGT</shortName>
        <ecNumber evidence="11">2.4.99.28</ecNumber>
    </recommendedName>
    <alternativeName>
        <fullName evidence="11">Cell elongation protein RodA</fullName>
    </alternativeName>
    <alternativeName>
        <fullName evidence="11">Cell wall polymerase</fullName>
    </alternativeName>
    <alternativeName>
        <fullName evidence="11">Peptidoglycan polymerase</fullName>
        <shortName evidence="11">PG polymerase</shortName>
    </alternativeName>
</protein>
<dbReference type="GO" id="GO:0009252">
    <property type="term" value="P:peptidoglycan biosynthetic process"/>
    <property type="evidence" value="ECO:0007669"/>
    <property type="project" value="UniProtKB-UniRule"/>
</dbReference>
<feature type="transmembrane region" description="Helical" evidence="11">
    <location>
        <begin position="364"/>
        <end position="385"/>
    </location>
</feature>
<dbReference type="GO" id="GO:0071555">
    <property type="term" value="P:cell wall organization"/>
    <property type="evidence" value="ECO:0007669"/>
    <property type="project" value="UniProtKB-KW"/>
</dbReference>
<dbReference type="Pfam" id="PF01098">
    <property type="entry name" value="FTSW_RODA_SPOVE"/>
    <property type="match status" value="1"/>
</dbReference>
<dbReference type="InterPro" id="IPR011923">
    <property type="entry name" value="RodA/MrdB"/>
</dbReference>
<name>A0A2T4N0Y2_AERVE</name>
<comment type="subcellular location">
    <subcellularLocation>
        <location evidence="11">Cell inner membrane</location>
        <topology evidence="11">Multi-pass membrane protein</topology>
    </subcellularLocation>
    <subcellularLocation>
        <location evidence="1">Membrane</location>
        <topology evidence="1">Multi-pass membrane protein</topology>
    </subcellularLocation>
</comment>
<keyword evidence="2 11" id="KW-1003">Cell membrane</keyword>
<dbReference type="Proteomes" id="UP000323129">
    <property type="component" value="Unassembled WGS sequence"/>
</dbReference>
<dbReference type="GO" id="GO:0008360">
    <property type="term" value="P:regulation of cell shape"/>
    <property type="evidence" value="ECO:0007669"/>
    <property type="project" value="UniProtKB-KW"/>
</dbReference>
<feature type="transmembrane region" description="Helical" evidence="11">
    <location>
        <begin position="194"/>
        <end position="227"/>
    </location>
</feature>
<organism evidence="12 15">
    <name type="scientific">Aeromonas veronii</name>
    <dbReference type="NCBI Taxonomy" id="654"/>
    <lineage>
        <taxon>Bacteria</taxon>
        <taxon>Pseudomonadati</taxon>
        <taxon>Pseudomonadota</taxon>
        <taxon>Gammaproteobacteria</taxon>
        <taxon>Aeromonadales</taxon>
        <taxon>Aeromonadaceae</taxon>
        <taxon>Aeromonas</taxon>
    </lineage>
</organism>
<evidence type="ECO:0000256" key="8">
    <source>
        <dbReference type="ARBA" id="ARBA00022989"/>
    </source>
</evidence>
<evidence type="ECO:0000256" key="9">
    <source>
        <dbReference type="ARBA" id="ARBA00023136"/>
    </source>
</evidence>
<dbReference type="InterPro" id="IPR018365">
    <property type="entry name" value="Cell_cycle_FtsW-rel_CS"/>
</dbReference>
<reference evidence="13" key="2">
    <citation type="submission" date="2017-10" db="EMBL/GenBank/DDBJ databases">
        <authorList>
            <person name="Colston S.M."/>
            <person name="Graf J."/>
        </authorList>
    </citation>
    <scope>NUCLEOTIDE SEQUENCE</scope>
    <source>
        <strain evidence="13">BAQ071013-135</strain>
    </source>
</reference>
<dbReference type="NCBIfam" id="TIGR02210">
    <property type="entry name" value="rodA_shape"/>
    <property type="match status" value="1"/>
</dbReference>
<sequence length="393" mass="43633">MPICCPLIRNCHRHRKSRPNRVRSLPMSNSARQQSIWYKLHIDLPLLLGLLAVMTLSMVVLYSASGQDMDSIVRQLVRGGLAFALMIGLAQLPPSLYARWSVPLFAVVVLMLIAVDVFGHIGKGAQRWLDLGFMKFQPSEVMKLSMPIMVAAWLSRHSLPPKFSHVVIALIMVLLPTLLIAAQPDLGTSILVAASGFFVIFLAGLSWWLIGLAVLLMLAFMPVLWFFLMHDYQRQRVLMLLDPEKDPLGRGYHIIQSKIAIGSGGVFGKGWLQGTQSQLEFLPERHTDFIFAVFSEEFGLVGVALLLVLYLYVISRCLFISMQAQNSFERLLGGAITLTFFVYVFVNMGMVSGILPVVGVPLPLVSYGGTSMVTLMAGFGILMSIQTHRRLLA</sequence>
<dbReference type="EMBL" id="PZKL01000032">
    <property type="protein sequence ID" value="PTH80499.1"/>
    <property type="molecule type" value="Genomic_DNA"/>
</dbReference>
<accession>A0A2T4N0Y2</accession>
<feature type="transmembrane region" description="Helical" evidence="11">
    <location>
        <begin position="298"/>
        <end position="319"/>
    </location>
</feature>
<evidence type="ECO:0000256" key="5">
    <source>
        <dbReference type="ARBA" id="ARBA00022692"/>
    </source>
</evidence>